<dbReference type="PANTHER" id="PTHR19932:SF10">
    <property type="entry name" value="WD REPEAT AND HMG-BOX DNA-BINDING PROTEIN 1"/>
    <property type="match status" value="1"/>
</dbReference>
<keyword evidence="4" id="KW-1185">Reference proteome</keyword>
<evidence type="ECO:0000259" key="2">
    <source>
        <dbReference type="Pfam" id="PF20946"/>
    </source>
</evidence>
<evidence type="ECO:0000313" key="3">
    <source>
        <dbReference type="EMBL" id="GFR90087.1"/>
    </source>
</evidence>
<evidence type="ECO:0000313" key="4">
    <source>
        <dbReference type="Proteomes" id="UP000762676"/>
    </source>
</evidence>
<accession>A0AAV4GW28</accession>
<dbReference type="GO" id="GO:0003682">
    <property type="term" value="F:chromatin binding"/>
    <property type="evidence" value="ECO:0007669"/>
    <property type="project" value="TreeGrafter"/>
</dbReference>
<dbReference type="GO" id="GO:0000278">
    <property type="term" value="P:mitotic cell cycle"/>
    <property type="evidence" value="ECO:0007669"/>
    <property type="project" value="TreeGrafter"/>
</dbReference>
<dbReference type="GO" id="GO:0006261">
    <property type="term" value="P:DNA-templated DNA replication"/>
    <property type="evidence" value="ECO:0007669"/>
    <property type="project" value="TreeGrafter"/>
</dbReference>
<dbReference type="AlphaFoldDB" id="A0AAV4GW28"/>
<dbReference type="GO" id="GO:0006281">
    <property type="term" value="P:DNA repair"/>
    <property type="evidence" value="ECO:0007669"/>
    <property type="project" value="TreeGrafter"/>
</dbReference>
<feature type="compositionally biased region" description="Polar residues" evidence="1">
    <location>
        <begin position="175"/>
        <end position="186"/>
    </location>
</feature>
<reference evidence="3 4" key="1">
    <citation type="journal article" date="2021" name="Elife">
        <title>Chloroplast acquisition without the gene transfer in kleptoplastic sea slugs, Plakobranchus ocellatus.</title>
        <authorList>
            <person name="Maeda T."/>
            <person name="Takahashi S."/>
            <person name="Yoshida T."/>
            <person name="Shimamura S."/>
            <person name="Takaki Y."/>
            <person name="Nagai Y."/>
            <person name="Toyoda A."/>
            <person name="Suzuki Y."/>
            <person name="Arimoto A."/>
            <person name="Ishii H."/>
            <person name="Satoh N."/>
            <person name="Nishiyama T."/>
            <person name="Hasebe M."/>
            <person name="Maruyama T."/>
            <person name="Minagawa J."/>
            <person name="Obokata J."/>
            <person name="Shigenobu S."/>
        </authorList>
    </citation>
    <scope>NUCLEOTIDE SEQUENCE [LARGE SCALE GENOMIC DNA]</scope>
</reference>
<feature type="domain" description="WDHD1/CFT4 helical bundle" evidence="2">
    <location>
        <begin position="63"/>
        <end position="135"/>
    </location>
</feature>
<dbReference type="GO" id="GO:0003677">
    <property type="term" value="F:DNA binding"/>
    <property type="evidence" value="ECO:0007669"/>
    <property type="project" value="UniProtKB-KW"/>
</dbReference>
<keyword evidence="3" id="KW-0238">DNA-binding</keyword>
<dbReference type="Pfam" id="PF20946">
    <property type="entry name" value="Ctf4_C"/>
    <property type="match status" value="1"/>
</dbReference>
<dbReference type="EMBL" id="BMAT01012325">
    <property type="protein sequence ID" value="GFR90087.1"/>
    <property type="molecule type" value="Genomic_DNA"/>
</dbReference>
<dbReference type="PANTHER" id="PTHR19932">
    <property type="entry name" value="WD REPEAT AND HMG-BOX DNA BINDING PROTEIN"/>
    <property type="match status" value="1"/>
</dbReference>
<name>A0AAV4GW28_9GAST</name>
<dbReference type="GO" id="GO:0043596">
    <property type="term" value="C:nuclear replication fork"/>
    <property type="evidence" value="ECO:0007669"/>
    <property type="project" value="TreeGrafter"/>
</dbReference>
<feature type="region of interest" description="Disordered" evidence="1">
    <location>
        <begin position="154"/>
        <end position="187"/>
    </location>
</feature>
<protein>
    <submittedName>
        <fullName evidence="3">WD repeat and HMG-box DNA-binding protein 1</fullName>
    </submittedName>
</protein>
<gene>
    <name evidence="3" type="ORF">ElyMa_006141800</name>
</gene>
<sequence>MADLSSQAVLLASHGAGDGLSKLLCMHFGSWDSHKEWSYDMPEGENIQEAYQRNSLISRALSHQDNEEIHKTVREDLMKLFAFAAKSERDFRALEVCEMMRDQSLLQIAATYAMRLRRMQLAERVNEYMHTRQEQQEVEDDDANQSEEELIADHHSLKQAESDEDEEADLETMETDSQPGQTSGPSLVTKLEKGAKSIERPSGRLNPFKVTGSADRKSVKGTQIFDKMEKTTPKASNIFAPLPVSIKKSGKKVKSNSEDLFWTLNLIHVLTLSIF</sequence>
<comment type="caution">
    <text evidence="3">The sequence shown here is derived from an EMBL/GenBank/DDBJ whole genome shotgun (WGS) entry which is preliminary data.</text>
</comment>
<feature type="region of interest" description="Disordered" evidence="1">
    <location>
        <begin position="194"/>
        <end position="213"/>
    </location>
</feature>
<proteinExistence type="predicted"/>
<dbReference type="InterPro" id="IPR048591">
    <property type="entry name" value="WDHD1/CFT4_hel"/>
</dbReference>
<evidence type="ECO:0000256" key="1">
    <source>
        <dbReference type="SAM" id="MobiDB-lite"/>
    </source>
</evidence>
<organism evidence="3 4">
    <name type="scientific">Elysia marginata</name>
    <dbReference type="NCBI Taxonomy" id="1093978"/>
    <lineage>
        <taxon>Eukaryota</taxon>
        <taxon>Metazoa</taxon>
        <taxon>Spiralia</taxon>
        <taxon>Lophotrochozoa</taxon>
        <taxon>Mollusca</taxon>
        <taxon>Gastropoda</taxon>
        <taxon>Heterobranchia</taxon>
        <taxon>Euthyneura</taxon>
        <taxon>Panpulmonata</taxon>
        <taxon>Sacoglossa</taxon>
        <taxon>Placobranchoidea</taxon>
        <taxon>Plakobranchidae</taxon>
        <taxon>Elysia</taxon>
    </lineage>
</organism>
<dbReference type="Proteomes" id="UP000762676">
    <property type="component" value="Unassembled WGS sequence"/>
</dbReference>
<feature type="compositionally biased region" description="Acidic residues" evidence="1">
    <location>
        <begin position="162"/>
        <end position="174"/>
    </location>
</feature>